<dbReference type="EMBL" id="JAOZYB010000127">
    <property type="protein sequence ID" value="MEB3962166.1"/>
    <property type="molecule type" value="Genomic_DNA"/>
</dbReference>
<reference evidence="1 2" key="1">
    <citation type="submission" date="2022-10" db="EMBL/GenBank/DDBJ databases">
        <authorList>
            <person name="Xie J."/>
            <person name="Shen N."/>
        </authorList>
    </citation>
    <scope>NUCLEOTIDE SEQUENCE [LARGE SCALE GENOMIC DNA]</scope>
    <source>
        <strain evidence="1 2">DSM 41681</strain>
    </source>
</reference>
<dbReference type="RefSeq" id="WP_324769626.1">
    <property type="nucleotide sequence ID" value="NZ_BAAATS010000011.1"/>
</dbReference>
<keyword evidence="2" id="KW-1185">Reference proteome</keyword>
<gene>
    <name evidence="1" type="ORF">OKJ48_18195</name>
</gene>
<evidence type="ECO:0000313" key="2">
    <source>
        <dbReference type="Proteomes" id="UP001352223"/>
    </source>
</evidence>
<sequence>MGALTYWEELRNGETGQVVLAVDGPPGVTSPSGFGDLVPLLDVPHAIWRARPTISRVPYGPGLDAYVAPWIDEVLSTGLRVEAVLGSGVGGIFAGVIAQALTNRQQQPDVLLFDPELVDTGSVVEEFQRVLGEFSRPLDGDELWALEREVAAATDLCDDVASLAARLCAALAAVPEVSVADLELATLRFTALALAEPVDVLPLWSGRTALCSSSQDRGLNRTRNALLLPEAALVHREISFADDHAGVFKSSDVACTASALLAAHAA</sequence>
<evidence type="ECO:0000313" key="1">
    <source>
        <dbReference type="EMBL" id="MEB3962166.1"/>
    </source>
</evidence>
<dbReference type="Proteomes" id="UP001352223">
    <property type="component" value="Unassembled WGS sequence"/>
</dbReference>
<accession>A0ABU6CDB0</accession>
<evidence type="ECO:0008006" key="3">
    <source>
        <dbReference type="Google" id="ProtNLM"/>
    </source>
</evidence>
<organism evidence="1 2">
    <name type="scientific">Streptomyces kunmingensis</name>
    <dbReference type="NCBI Taxonomy" id="68225"/>
    <lineage>
        <taxon>Bacteria</taxon>
        <taxon>Bacillati</taxon>
        <taxon>Actinomycetota</taxon>
        <taxon>Actinomycetes</taxon>
        <taxon>Kitasatosporales</taxon>
        <taxon>Streptomycetaceae</taxon>
        <taxon>Streptomyces</taxon>
    </lineage>
</organism>
<proteinExistence type="predicted"/>
<protein>
    <recommendedName>
        <fullName evidence="3">Thioesterase domain-containing protein</fullName>
    </recommendedName>
</protein>
<name>A0ABU6CDB0_9ACTN</name>
<comment type="caution">
    <text evidence="1">The sequence shown here is derived from an EMBL/GenBank/DDBJ whole genome shotgun (WGS) entry which is preliminary data.</text>
</comment>